<sequence length="15" mass="1758">MELQVLRAVASWRQA</sequence>
<organism evidence="1 2">
    <name type="scientific">Trifolium medium</name>
    <dbReference type="NCBI Taxonomy" id="97028"/>
    <lineage>
        <taxon>Eukaryota</taxon>
        <taxon>Viridiplantae</taxon>
        <taxon>Streptophyta</taxon>
        <taxon>Embryophyta</taxon>
        <taxon>Tracheophyta</taxon>
        <taxon>Spermatophyta</taxon>
        <taxon>Magnoliopsida</taxon>
        <taxon>eudicotyledons</taxon>
        <taxon>Gunneridae</taxon>
        <taxon>Pentapetalae</taxon>
        <taxon>rosids</taxon>
        <taxon>fabids</taxon>
        <taxon>Fabales</taxon>
        <taxon>Fabaceae</taxon>
        <taxon>Papilionoideae</taxon>
        <taxon>50 kb inversion clade</taxon>
        <taxon>NPAAA clade</taxon>
        <taxon>Hologalegina</taxon>
        <taxon>IRL clade</taxon>
        <taxon>Trifolieae</taxon>
        <taxon>Trifolium</taxon>
    </lineage>
</organism>
<feature type="non-terminal residue" evidence="1">
    <location>
        <position position="15"/>
    </location>
</feature>
<protein>
    <submittedName>
        <fullName evidence="1">Uncharacterized protein</fullName>
    </submittedName>
</protein>
<evidence type="ECO:0000313" key="1">
    <source>
        <dbReference type="EMBL" id="MCI40063.1"/>
    </source>
</evidence>
<comment type="caution">
    <text evidence="1">The sequence shown here is derived from an EMBL/GenBank/DDBJ whole genome shotgun (WGS) entry which is preliminary data.</text>
</comment>
<evidence type="ECO:0000313" key="2">
    <source>
        <dbReference type="Proteomes" id="UP000265520"/>
    </source>
</evidence>
<dbReference type="Proteomes" id="UP000265520">
    <property type="component" value="Unassembled WGS sequence"/>
</dbReference>
<accession>A0A392RTY6</accession>
<reference evidence="1 2" key="1">
    <citation type="journal article" date="2018" name="Front. Plant Sci.">
        <title>Red Clover (Trifolium pratense) and Zigzag Clover (T. medium) - A Picture of Genomic Similarities and Differences.</title>
        <authorList>
            <person name="Dluhosova J."/>
            <person name="Istvanek J."/>
            <person name="Nedelnik J."/>
            <person name="Repkova J."/>
        </authorList>
    </citation>
    <scope>NUCLEOTIDE SEQUENCE [LARGE SCALE GENOMIC DNA]</scope>
    <source>
        <strain evidence="2">cv. 10/8</strain>
        <tissue evidence="1">Leaf</tissue>
    </source>
</reference>
<keyword evidence="2" id="KW-1185">Reference proteome</keyword>
<proteinExistence type="predicted"/>
<name>A0A392RTY6_9FABA</name>
<dbReference type="EMBL" id="LXQA010275365">
    <property type="protein sequence ID" value="MCI40063.1"/>
    <property type="molecule type" value="Genomic_DNA"/>
</dbReference>